<dbReference type="AlphaFoldDB" id="A0A9D3YPJ2"/>
<keyword evidence="2" id="KW-1185">Reference proteome</keyword>
<protein>
    <submittedName>
        <fullName evidence="1">Uncharacterized protein</fullName>
    </submittedName>
</protein>
<dbReference type="Proteomes" id="UP000828390">
    <property type="component" value="Unassembled WGS sequence"/>
</dbReference>
<gene>
    <name evidence="1" type="ORF">DPMN_079452</name>
</gene>
<sequence length="74" mass="8253">MYADYPGCCHRPGSSRINTADLNFPKLAWWPPGAPRSSTVVQDLQGPTRSYTVATRFTFRIVPDTIRHLYGIGA</sequence>
<organism evidence="1 2">
    <name type="scientific">Dreissena polymorpha</name>
    <name type="common">Zebra mussel</name>
    <name type="synonym">Mytilus polymorpha</name>
    <dbReference type="NCBI Taxonomy" id="45954"/>
    <lineage>
        <taxon>Eukaryota</taxon>
        <taxon>Metazoa</taxon>
        <taxon>Spiralia</taxon>
        <taxon>Lophotrochozoa</taxon>
        <taxon>Mollusca</taxon>
        <taxon>Bivalvia</taxon>
        <taxon>Autobranchia</taxon>
        <taxon>Heteroconchia</taxon>
        <taxon>Euheterodonta</taxon>
        <taxon>Imparidentia</taxon>
        <taxon>Neoheterodontei</taxon>
        <taxon>Myida</taxon>
        <taxon>Dreissenoidea</taxon>
        <taxon>Dreissenidae</taxon>
        <taxon>Dreissena</taxon>
    </lineage>
</organism>
<accession>A0A9D3YPJ2</accession>
<proteinExistence type="predicted"/>
<dbReference type="EMBL" id="JAIWYP010000015">
    <property type="protein sequence ID" value="KAH3704397.1"/>
    <property type="molecule type" value="Genomic_DNA"/>
</dbReference>
<name>A0A9D3YPJ2_DREPO</name>
<evidence type="ECO:0000313" key="2">
    <source>
        <dbReference type="Proteomes" id="UP000828390"/>
    </source>
</evidence>
<evidence type="ECO:0000313" key="1">
    <source>
        <dbReference type="EMBL" id="KAH3704397.1"/>
    </source>
</evidence>
<reference evidence="1" key="2">
    <citation type="submission" date="2020-11" db="EMBL/GenBank/DDBJ databases">
        <authorList>
            <person name="McCartney M.A."/>
            <person name="Auch B."/>
            <person name="Kono T."/>
            <person name="Mallez S."/>
            <person name="Becker A."/>
            <person name="Gohl D.M."/>
            <person name="Silverstein K.A.T."/>
            <person name="Koren S."/>
            <person name="Bechman K.B."/>
            <person name="Herman A."/>
            <person name="Abrahante J.E."/>
            <person name="Garbe J."/>
        </authorList>
    </citation>
    <scope>NUCLEOTIDE SEQUENCE</scope>
    <source>
        <strain evidence="1">Duluth1</strain>
        <tissue evidence="1">Whole animal</tissue>
    </source>
</reference>
<comment type="caution">
    <text evidence="1">The sequence shown here is derived from an EMBL/GenBank/DDBJ whole genome shotgun (WGS) entry which is preliminary data.</text>
</comment>
<reference evidence="1" key="1">
    <citation type="journal article" date="2019" name="bioRxiv">
        <title>The Genome of the Zebra Mussel, Dreissena polymorpha: A Resource for Invasive Species Research.</title>
        <authorList>
            <person name="McCartney M.A."/>
            <person name="Auch B."/>
            <person name="Kono T."/>
            <person name="Mallez S."/>
            <person name="Zhang Y."/>
            <person name="Obille A."/>
            <person name="Becker A."/>
            <person name="Abrahante J.E."/>
            <person name="Garbe J."/>
            <person name="Badalamenti J.P."/>
            <person name="Herman A."/>
            <person name="Mangelson H."/>
            <person name="Liachko I."/>
            <person name="Sullivan S."/>
            <person name="Sone E.D."/>
            <person name="Koren S."/>
            <person name="Silverstein K.A.T."/>
            <person name="Beckman K.B."/>
            <person name="Gohl D.M."/>
        </authorList>
    </citation>
    <scope>NUCLEOTIDE SEQUENCE</scope>
    <source>
        <strain evidence="1">Duluth1</strain>
        <tissue evidence="1">Whole animal</tissue>
    </source>
</reference>